<accession>T1GS50</accession>
<dbReference type="AlphaFoldDB" id="T1GS50"/>
<dbReference type="PANTHER" id="PTHR22255:SF9">
    <property type="entry name" value="LP06548P"/>
    <property type="match status" value="1"/>
</dbReference>
<dbReference type="EnsemblMetazoa" id="MESCA006498-RA">
    <property type="protein sequence ID" value="MESCA006498-PA"/>
    <property type="gene ID" value="MESCA006498"/>
</dbReference>
<dbReference type="OMA" id="NIDSCTE"/>
<evidence type="ECO:0000313" key="2">
    <source>
        <dbReference type="EnsemblMetazoa" id="MESCA006498-PA"/>
    </source>
</evidence>
<dbReference type="GO" id="GO:0061909">
    <property type="term" value="P:autophagosome-lysosome fusion"/>
    <property type="evidence" value="ECO:0007669"/>
    <property type="project" value="TreeGrafter"/>
</dbReference>
<reference evidence="3" key="1">
    <citation type="submission" date="2013-02" db="EMBL/GenBank/DDBJ databases">
        <authorList>
            <person name="Hughes D."/>
        </authorList>
    </citation>
    <scope>NUCLEOTIDE SEQUENCE</scope>
    <source>
        <strain>Durham</strain>
        <strain evidence="3">NC isolate 2 -- Noor lab</strain>
    </source>
</reference>
<dbReference type="EMBL" id="CAQQ02056978">
    <property type="status" value="NOT_ANNOTATED_CDS"/>
    <property type="molecule type" value="Genomic_DNA"/>
</dbReference>
<sequence length="60" mass="6637">MLKPAVLNLRPFSFTYNRGHGECKSPVSNIDSCTEESRLLLSFQACPDVQGTESTGKVLY</sequence>
<dbReference type="EMBL" id="CAQQ02056979">
    <property type="status" value="NOT_ANNOTATED_CDS"/>
    <property type="molecule type" value="Genomic_DNA"/>
</dbReference>
<dbReference type="HOGENOM" id="CLU_2944326_0_0_1"/>
<protein>
    <recommendedName>
        <fullName evidence="1">DUF7042 domain-containing protein</fullName>
    </recommendedName>
</protein>
<evidence type="ECO:0000259" key="1">
    <source>
        <dbReference type="Pfam" id="PF23069"/>
    </source>
</evidence>
<dbReference type="Pfam" id="PF23069">
    <property type="entry name" value="DUF7042"/>
    <property type="match status" value="1"/>
</dbReference>
<dbReference type="STRING" id="36166.T1GS50"/>
<dbReference type="InterPro" id="IPR055470">
    <property type="entry name" value="DUF7042"/>
</dbReference>
<name>T1GS50_MEGSC</name>
<reference evidence="2" key="2">
    <citation type="submission" date="2015-06" db="UniProtKB">
        <authorList>
            <consortium name="EnsemblMetazoa"/>
        </authorList>
    </citation>
    <scope>IDENTIFICATION</scope>
</reference>
<proteinExistence type="predicted"/>
<evidence type="ECO:0000313" key="3">
    <source>
        <dbReference type="Proteomes" id="UP000015102"/>
    </source>
</evidence>
<dbReference type="Proteomes" id="UP000015102">
    <property type="component" value="Unassembled WGS sequence"/>
</dbReference>
<feature type="domain" description="DUF7042" evidence="1">
    <location>
        <begin position="11"/>
        <end position="54"/>
    </location>
</feature>
<organism evidence="2 3">
    <name type="scientific">Megaselia scalaris</name>
    <name type="common">Humpbacked fly</name>
    <name type="synonym">Phora scalaris</name>
    <dbReference type="NCBI Taxonomy" id="36166"/>
    <lineage>
        <taxon>Eukaryota</taxon>
        <taxon>Metazoa</taxon>
        <taxon>Ecdysozoa</taxon>
        <taxon>Arthropoda</taxon>
        <taxon>Hexapoda</taxon>
        <taxon>Insecta</taxon>
        <taxon>Pterygota</taxon>
        <taxon>Neoptera</taxon>
        <taxon>Endopterygota</taxon>
        <taxon>Diptera</taxon>
        <taxon>Brachycera</taxon>
        <taxon>Muscomorpha</taxon>
        <taxon>Platypezoidea</taxon>
        <taxon>Phoridae</taxon>
        <taxon>Megaseliini</taxon>
        <taxon>Megaselia</taxon>
    </lineage>
</organism>
<keyword evidence="3" id="KW-1185">Reference proteome</keyword>
<dbReference type="PANTHER" id="PTHR22255">
    <property type="entry name" value="LP06548P"/>
    <property type="match status" value="1"/>
</dbReference>